<name>A0ABP8AMK9_9ACTN</name>
<reference evidence="10" key="1">
    <citation type="journal article" date="2019" name="Int. J. Syst. Evol. Microbiol.">
        <title>The Global Catalogue of Microorganisms (GCM) 10K type strain sequencing project: providing services to taxonomists for standard genome sequencing and annotation.</title>
        <authorList>
            <consortium name="The Broad Institute Genomics Platform"/>
            <consortium name="The Broad Institute Genome Sequencing Center for Infectious Disease"/>
            <person name="Wu L."/>
            <person name="Ma J."/>
        </authorList>
    </citation>
    <scope>NUCLEOTIDE SEQUENCE [LARGE SCALE GENOMIC DNA]</scope>
    <source>
        <strain evidence="10">JCM 17388</strain>
    </source>
</reference>
<evidence type="ECO:0000256" key="2">
    <source>
        <dbReference type="ARBA" id="ARBA00007301"/>
    </source>
</evidence>
<keyword evidence="5" id="KW-0560">Oxidoreductase</keyword>
<dbReference type="InterPro" id="IPR012349">
    <property type="entry name" value="Split_barrel_FMN-bd"/>
</dbReference>
<sequence>MSSRYESLTGSTDLDFPEYDRPPPEPLELAGRWLATAVDAGVREPMALALATADSRGHPSSRTVIVQELDRRGLLFITHATSQKGREVAENGWASGLLYWRETAQQLIFSGPVVRLGAAEADLLWAARPVPLHPMSTVSWQSDPLDDPEAVLKEAERLAVLREPLPRPDRFAGYRLEPTSVEFWAAASSRLHRRLRYDLTEDGWRTVRLQP</sequence>
<feature type="domain" description="Pyridoxine 5'-phosphate oxidase dimerisation C-terminal" evidence="8">
    <location>
        <begin position="172"/>
        <end position="211"/>
    </location>
</feature>
<keyword evidence="3" id="KW-0285">Flavoprotein</keyword>
<dbReference type="Pfam" id="PF01243">
    <property type="entry name" value="PNPOx_N"/>
    <property type="match status" value="1"/>
</dbReference>
<comment type="cofactor">
    <cofactor evidence="1">
        <name>FMN</name>
        <dbReference type="ChEBI" id="CHEBI:58210"/>
    </cofactor>
</comment>
<evidence type="ECO:0000256" key="6">
    <source>
        <dbReference type="SAM" id="MobiDB-lite"/>
    </source>
</evidence>
<dbReference type="InterPro" id="IPR053451">
    <property type="entry name" value="Phenazine_biosynth_oxidase"/>
</dbReference>
<evidence type="ECO:0000256" key="1">
    <source>
        <dbReference type="ARBA" id="ARBA00001917"/>
    </source>
</evidence>
<dbReference type="Gene3D" id="2.30.110.10">
    <property type="entry name" value="Electron Transport, Fmn-binding Protein, Chain A"/>
    <property type="match status" value="1"/>
</dbReference>
<keyword evidence="10" id="KW-1185">Reference proteome</keyword>
<protein>
    <submittedName>
        <fullName evidence="9">Phenazine biosynthesis FMN-dependent oxidase PhzG</fullName>
    </submittedName>
</protein>
<comment type="similarity">
    <text evidence="2">Belongs to the pyridoxamine 5'-phosphate oxidase family.</text>
</comment>
<dbReference type="InterPro" id="IPR011576">
    <property type="entry name" value="Pyridox_Oxase_N"/>
</dbReference>
<dbReference type="NCBIfam" id="NF004231">
    <property type="entry name" value="PRK05679.1"/>
    <property type="match status" value="1"/>
</dbReference>
<dbReference type="InterPro" id="IPR000659">
    <property type="entry name" value="Pyridox_Oxase"/>
</dbReference>
<evidence type="ECO:0000313" key="10">
    <source>
        <dbReference type="Proteomes" id="UP001501251"/>
    </source>
</evidence>
<proteinExistence type="inferred from homology"/>
<accession>A0ABP8AMK9</accession>
<dbReference type="PIRSF" id="PIRSF000190">
    <property type="entry name" value="Pyd_amn-ph_oxd"/>
    <property type="match status" value="1"/>
</dbReference>
<dbReference type="Proteomes" id="UP001501251">
    <property type="component" value="Unassembled WGS sequence"/>
</dbReference>
<dbReference type="PANTHER" id="PTHR10851:SF0">
    <property type="entry name" value="PYRIDOXINE-5'-PHOSPHATE OXIDASE"/>
    <property type="match status" value="1"/>
</dbReference>
<evidence type="ECO:0000256" key="5">
    <source>
        <dbReference type="ARBA" id="ARBA00023002"/>
    </source>
</evidence>
<dbReference type="NCBIfam" id="NF038138">
    <property type="entry name" value="phena_PhzG"/>
    <property type="match status" value="1"/>
</dbReference>
<organism evidence="9 10">
    <name type="scientific">Streptosporangium oxazolinicum</name>
    <dbReference type="NCBI Taxonomy" id="909287"/>
    <lineage>
        <taxon>Bacteria</taxon>
        <taxon>Bacillati</taxon>
        <taxon>Actinomycetota</taxon>
        <taxon>Actinomycetes</taxon>
        <taxon>Streptosporangiales</taxon>
        <taxon>Streptosporangiaceae</taxon>
        <taxon>Streptosporangium</taxon>
    </lineage>
</organism>
<evidence type="ECO:0000313" key="9">
    <source>
        <dbReference type="EMBL" id="GAA4186465.1"/>
    </source>
</evidence>
<evidence type="ECO:0000256" key="4">
    <source>
        <dbReference type="ARBA" id="ARBA00022643"/>
    </source>
</evidence>
<feature type="region of interest" description="Disordered" evidence="6">
    <location>
        <begin position="1"/>
        <end position="22"/>
    </location>
</feature>
<dbReference type="SUPFAM" id="SSF50475">
    <property type="entry name" value="FMN-binding split barrel"/>
    <property type="match status" value="1"/>
</dbReference>
<dbReference type="RefSeq" id="WP_344916979.1">
    <property type="nucleotide sequence ID" value="NZ_BAABAQ010000002.1"/>
</dbReference>
<dbReference type="Pfam" id="PF10590">
    <property type="entry name" value="PNP_phzG_C"/>
    <property type="match status" value="1"/>
</dbReference>
<dbReference type="InterPro" id="IPR019576">
    <property type="entry name" value="Pyridoxamine_oxidase_dimer_C"/>
</dbReference>
<gene>
    <name evidence="9" type="primary">phzG</name>
    <name evidence="9" type="ORF">GCM10022252_18500</name>
</gene>
<feature type="domain" description="Pyridoxamine 5'-phosphate oxidase N-terminal" evidence="7">
    <location>
        <begin position="37"/>
        <end position="122"/>
    </location>
</feature>
<evidence type="ECO:0000256" key="3">
    <source>
        <dbReference type="ARBA" id="ARBA00022630"/>
    </source>
</evidence>
<evidence type="ECO:0000259" key="7">
    <source>
        <dbReference type="Pfam" id="PF01243"/>
    </source>
</evidence>
<dbReference type="EMBL" id="BAABAQ010000002">
    <property type="protein sequence ID" value="GAA4186465.1"/>
    <property type="molecule type" value="Genomic_DNA"/>
</dbReference>
<feature type="compositionally biased region" description="Polar residues" evidence="6">
    <location>
        <begin position="1"/>
        <end position="12"/>
    </location>
</feature>
<comment type="caution">
    <text evidence="9">The sequence shown here is derived from an EMBL/GenBank/DDBJ whole genome shotgun (WGS) entry which is preliminary data.</text>
</comment>
<evidence type="ECO:0000259" key="8">
    <source>
        <dbReference type="Pfam" id="PF10590"/>
    </source>
</evidence>
<keyword evidence="4" id="KW-0288">FMN</keyword>
<dbReference type="PANTHER" id="PTHR10851">
    <property type="entry name" value="PYRIDOXINE-5-PHOSPHATE OXIDASE"/>
    <property type="match status" value="1"/>
</dbReference>